<name>A0A839S3B2_9PSEU</name>
<evidence type="ECO:0000259" key="4">
    <source>
        <dbReference type="Pfam" id="PF03358"/>
    </source>
</evidence>
<dbReference type="GO" id="GO:0052873">
    <property type="term" value="F:FMN reductase (NADPH) activity"/>
    <property type="evidence" value="ECO:0007669"/>
    <property type="project" value="UniProtKB-EC"/>
</dbReference>
<dbReference type="InterPro" id="IPR023932">
    <property type="entry name" value="CE1759_FMN_reduct"/>
</dbReference>
<dbReference type="PANTHER" id="PTHR43408:SF2">
    <property type="entry name" value="FMN REDUCTASE (NADPH)"/>
    <property type="match status" value="1"/>
</dbReference>
<proteinExistence type="predicted"/>
<feature type="domain" description="NADPH-dependent FMN reductase-like" evidence="4">
    <location>
        <begin position="1"/>
        <end position="153"/>
    </location>
</feature>
<keyword evidence="6" id="KW-1185">Reference proteome</keyword>
<reference evidence="5 6" key="1">
    <citation type="submission" date="2020-08" db="EMBL/GenBank/DDBJ databases">
        <title>Genomic Encyclopedia of Type Strains, Phase III (KMG-III): the genomes of soil and plant-associated and newly described type strains.</title>
        <authorList>
            <person name="Whitman W."/>
        </authorList>
    </citation>
    <scope>NUCLEOTIDE SEQUENCE [LARGE SCALE GENOMIC DNA]</scope>
    <source>
        <strain evidence="5 6">CECT 8577</strain>
    </source>
</reference>
<dbReference type="InterPro" id="IPR029039">
    <property type="entry name" value="Flavoprotein-like_sf"/>
</dbReference>
<evidence type="ECO:0000256" key="3">
    <source>
        <dbReference type="ARBA" id="ARBA00023002"/>
    </source>
</evidence>
<comment type="caution">
    <text evidence="5">The sequence shown here is derived from an EMBL/GenBank/DDBJ whole genome shotgun (WGS) entry which is preliminary data.</text>
</comment>
<dbReference type="NCBIfam" id="TIGR04037">
    <property type="entry name" value="LLM_duo_CE1759"/>
    <property type="match status" value="1"/>
</dbReference>
<accession>A0A839S3B2</accession>
<dbReference type="InterPro" id="IPR051814">
    <property type="entry name" value="NAD(P)H-dep_FMN_reductase"/>
</dbReference>
<evidence type="ECO:0000313" key="5">
    <source>
        <dbReference type="EMBL" id="MBB3052225.1"/>
    </source>
</evidence>
<sequence>MKLTIVSAGTTSPSSTRLLADRLTESLTKQLGDGDGEELEVHVVELRDVAVDIGKNMVTGFPSPALQAELDAVTGADGVIAVSPIYSASYSGLFKSFFDVIDAGALTGMPVLIGATGGTPRHSLALDHALRPLMSYLRATVMPTGVYAASQDWGGEDAGELHSRIDRAAGELAGAMAGTPRSRRAGDGFSDFVPFEQQLADLGQLDV</sequence>
<dbReference type="InterPro" id="IPR005025">
    <property type="entry name" value="FMN_Rdtase-like_dom"/>
</dbReference>
<evidence type="ECO:0000256" key="2">
    <source>
        <dbReference type="ARBA" id="ARBA00022643"/>
    </source>
</evidence>
<evidence type="ECO:0000256" key="1">
    <source>
        <dbReference type="ARBA" id="ARBA00022630"/>
    </source>
</evidence>
<dbReference type="Proteomes" id="UP000550714">
    <property type="component" value="Unassembled WGS sequence"/>
</dbReference>
<keyword evidence="3 5" id="KW-0560">Oxidoreductase</keyword>
<dbReference type="Gene3D" id="3.40.50.360">
    <property type="match status" value="1"/>
</dbReference>
<dbReference type="AlphaFoldDB" id="A0A839S3B2"/>
<organism evidence="5 6">
    <name type="scientific">Prauserella isguenensis</name>
    <dbReference type="NCBI Taxonomy" id="1470180"/>
    <lineage>
        <taxon>Bacteria</taxon>
        <taxon>Bacillati</taxon>
        <taxon>Actinomycetota</taxon>
        <taxon>Actinomycetes</taxon>
        <taxon>Pseudonocardiales</taxon>
        <taxon>Pseudonocardiaceae</taxon>
        <taxon>Prauserella</taxon>
    </lineage>
</organism>
<protein>
    <submittedName>
        <fullName evidence="5">FMN reductase</fullName>
        <ecNumber evidence="5">1.5.1.38</ecNumber>
    </submittedName>
</protein>
<gene>
    <name evidence="5" type="ORF">FHS23_003254</name>
</gene>
<keyword evidence="2" id="KW-0288">FMN</keyword>
<dbReference type="SUPFAM" id="SSF52218">
    <property type="entry name" value="Flavoproteins"/>
    <property type="match status" value="1"/>
</dbReference>
<dbReference type="RefSeq" id="WP_183655764.1">
    <property type="nucleotide sequence ID" value="NZ_JACHWU010000003.1"/>
</dbReference>
<dbReference type="Pfam" id="PF03358">
    <property type="entry name" value="FMN_red"/>
    <property type="match status" value="1"/>
</dbReference>
<dbReference type="PANTHER" id="PTHR43408">
    <property type="entry name" value="FMN REDUCTASE (NADPH)"/>
    <property type="match status" value="1"/>
</dbReference>
<dbReference type="EC" id="1.5.1.38" evidence="5"/>
<evidence type="ECO:0000313" key="6">
    <source>
        <dbReference type="Proteomes" id="UP000550714"/>
    </source>
</evidence>
<keyword evidence="1" id="KW-0285">Flavoprotein</keyword>
<dbReference type="EMBL" id="JACHWU010000003">
    <property type="protein sequence ID" value="MBB3052225.1"/>
    <property type="molecule type" value="Genomic_DNA"/>
</dbReference>